<evidence type="ECO:0000313" key="8">
    <source>
        <dbReference type="Proteomes" id="UP000219689"/>
    </source>
</evidence>
<name>A0A2A5QYG9_9EURY</name>
<dbReference type="PANTHER" id="PTHR31297:SF41">
    <property type="entry name" value="ENDOGLUCANASE, PUTATIVE (AFU_ORTHOLOGUE AFUA_5G01830)-RELATED"/>
    <property type="match status" value="1"/>
</dbReference>
<keyword evidence="1" id="KW-0378">Hydrolase</keyword>
<dbReference type="GO" id="GO:0009251">
    <property type="term" value="P:glucan catabolic process"/>
    <property type="evidence" value="ECO:0007669"/>
    <property type="project" value="TreeGrafter"/>
</dbReference>
<dbReference type="InterPro" id="IPR006311">
    <property type="entry name" value="TAT_signal"/>
</dbReference>
<accession>A0A2A5QYG9</accession>
<protein>
    <recommendedName>
        <fullName evidence="6">EF-hand domain-containing protein</fullName>
    </recommendedName>
</protein>
<dbReference type="OrthoDB" id="193399at2157"/>
<keyword evidence="3" id="KW-0326">Glycosidase</keyword>
<keyword evidence="4" id="KW-0624">Polysaccharide degradation</keyword>
<feature type="domain" description="EF-hand" evidence="6">
    <location>
        <begin position="665"/>
        <end position="687"/>
    </location>
</feature>
<keyword evidence="8" id="KW-1185">Reference proteome</keyword>
<dbReference type="InterPro" id="IPR001547">
    <property type="entry name" value="Glyco_hydro_5"/>
</dbReference>
<dbReference type="PROSITE" id="PS00018">
    <property type="entry name" value="EF_HAND_1"/>
    <property type="match status" value="1"/>
</dbReference>
<evidence type="ECO:0000259" key="6">
    <source>
        <dbReference type="PROSITE" id="PS50222"/>
    </source>
</evidence>
<evidence type="ECO:0000256" key="5">
    <source>
        <dbReference type="SAM" id="MobiDB-lite"/>
    </source>
</evidence>
<gene>
    <name evidence="7" type="ORF">CP557_15860</name>
</gene>
<evidence type="ECO:0000256" key="2">
    <source>
        <dbReference type="ARBA" id="ARBA00023277"/>
    </source>
</evidence>
<dbReference type="SUPFAM" id="SSF51445">
    <property type="entry name" value="(Trans)glycosidases"/>
    <property type="match status" value="1"/>
</dbReference>
<dbReference type="InterPro" id="IPR018247">
    <property type="entry name" value="EF_Hand_1_Ca_BS"/>
</dbReference>
<feature type="region of interest" description="Disordered" evidence="5">
    <location>
        <begin position="1"/>
        <end position="32"/>
    </location>
</feature>
<evidence type="ECO:0000256" key="3">
    <source>
        <dbReference type="ARBA" id="ARBA00023295"/>
    </source>
</evidence>
<dbReference type="InterPro" id="IPR017853">
    <property type="entry name" value="GH"/>
</dbReference>
<dbReference type="AlphaFoldDB" id="A0A2A5QYG9"/>
<organism evidence="7 8">
    <name type="scientific">Natrinema ejinorense</name>
    <dbReference type="NCBI Taxonomy" id="373386"/>
    <lineage>
        <taxon>Archaea</taxon>
        <taxon>Methanobacteriati</taxon>
        <taxon>Methanobacteriota</taxon>
        <taxon>Stenosarchaea group</taxon>
        <taxon>Halobacteria</taxon>
        <taxon>Halobacteriales</taxon>
        <taxon>Natrialbaceae</taxon>
        <taxon>Natrinema</taxon>
    </lineage>
</organism>
<evidence type="ECO:0000256" key="4">
    <source>
        <dbReference type="ARBA" id="ARBA00023326"/>
    </source>
</evidence>
<dbReference type="GO" id="GO:0005576">
    <property type="term" value="C:extracellular region"/>
    <property type="evidence" value="ECO:0007669"/>
    <property type="project" value="TreeGrafter"/>
</dbReference>
<dbReference type="PROSITE" id="PS50222">
    <property type="entry name" value="EF_HAND_2"/>
    <property type="match status" value="1"/>
</dbReference>
<dbReference type="PROSITE" id="PS51318">
    <property type="entry name" value="TAT"/>
    <property type="match status" value="1"/>
</dbReference>
<dbReference type="RefSeq" id="WP_097380799.1">
    <property type="nucleotide sequence ID" value="NZ_NXNI01000001.1"/>
</dbReference>
<dbReference type="GO" id="GO:0005509">
    <property type="term" value="F:calcium ion binding"/>
    <property type="evidence" value="ECO:0007669"/>
    <property type="project" value="InterPro"/>
</dbReference>
<proteinExistence type="predicted"/>
<reference evidence="7 8" key="1">
    <citation type="submission" date="2017-09" db="EMBL/GenBank/DDBJ databases">
        <title>Genome sequences of Natrinema ejinorence JCM 13890T.</title>
        <authorList>
            <person name="Roh S.W."/>
            <person name="Kim Y.B."/>
            <person name="Kim J.Y."/>
        </authorList>
    </citation>
    <scope>NUCLEOTIDE SEQUENCE [LARGE SCALE GENOMIC DNA]</scope>
    <source>
        <strain evidence="7 8">JCM 13890</strain>
    </source>
</reference>
<feature type="region of interest" description="Disordered" evidence="5">
    <location>
        <begin position="600"/>
        <end position="633"/>
    </location>
</feature>
<keyword evidence="2" id="KW-0119">Carbohydrate metabolism</keyword>
<dbReference type="PANTHER" id="PTHR31297">
    <property type="entry name" value="GLUCAN ENDO-1,6-BETA-GLUCOSIDASE B"/>
    <property type="match status" value="1"/>
</dbReference>
<evidence type="ECO:0000256" key="1">
    <source>
        <dbReference type="ARBA" id="ARBA00022801"/>
    </source>
</evidence>
<evidence type="ECO:0000313" key="7">
    <source>
        <dbReference type="EMBL" id="PCR91867.1"/>
    </source>
</evidence>
<dbReference type="Proteomes" id="UP000219689">
    <property type="component" value="Unassembled WGS sequence"/>
</dbReference>
<dbReference type="InterPro" id="IPR050386">
    <property type="entry name" value="Glycosyl_hydrolase_5"/>
</dbReference>
<dbReference type="EMBL" id="NXNI01000001">
    <property type="protein sequence ID" value="PCR91867.1"/>
    <property type="molecule type" value="Genomic_DNA"/>
</dbReference>
<dbReference type="Pfam" id="PF00150">
    <property type="entry name" value="Cellulase"/>
    <property type="match status" value="1"/>
</dbReference>
<dbReference type="InterPro" id="IPR002048">
    <property type="entry name" value="EF_hand_dom"/>
</dbReference>
<dbReference type="GO" id="GO:0008422">
    <property type="term" value="F:beta-glucosidase activity"/>
    <property type="evidence" value="ECO:0007669"/>
    <property type="project" value="TreeGrafter"/>
</dbReference>
<dbReference type="Gene3D" id="3.20.20.80">
    <property type="entry name" value="Glycosidases"/>
    <property type="match status" value="2"/>
</dbReference>
<feature type="compositionally biased region" description="Gly residues" evidence="5">
    <location>
        <begin position="604"/>
        <end position="614"/>
    </location>
</feature>
<comment type="caution">
    <text evidence="7">The sequence shown here is derived from an EMBL/GenBank/DDBJ whole genome shotgun (WGS) entry which is preliminary data.</text>
</comment>
<dbReference type="GO" id="GO:0009986">
    <property type="term" value="C:cell surface"/>
    <property type="evidence" value="ECO:0007669"/>
    <property type="project" value="TreeGrafter"/>
</dbReference>
<sequence>MQPNDNTQRTDESTATNENTRQSVLNANDATSPISLTRRNMMRATAGTGVAALGLGAGFAGSAAAGGIAEFQNLTVSDDNRIVNEDGETFKMRGLSIPDPKRLHRTRHLRGKTPEQLLDMVTNNEAGWHPRVIRVPAQPQDIGEHPMGHTGPEYEYGELESPQAVDDDRRKQRPAQPAAFTRAELEDYLENYYDPIVERCKERGVYCIVDYHRHWHEQPPGIEQPSYAENHLPYNSEYTNYWAYNSHEMFGKDAPGSWGYVDQKYIKETPGDGYVRDIHSESDLPGTPYAYENWTVNQELLEEVLMFWDVVAKRYGEMDHVIFEPYNEPTAPGIWGPVEGCSAYKQKPLWDTYLDEFMGPIIEKIREYQSDRVLLVGVPGWCQSVQALHWRNFNDAGYDNIAVTWHNYAGHDVSQMNNWFNDTHYKSPEAVEAETGEDLESPYLPVSDHPDNLQDCYGWEAYEAAGLQNAMEHHPIAVTEFGWINDTDVSHWLRGTTTGQGTLPEYGVPFLNQVEEDDRISWVGWCADVRWLPKMFDNPNAPEEGELDLVNDNFYDTSFEDIPVGCEELPCEWNLIGGENSGEYLKEQLEAHKDDQVPFETRTIGGGANDGGDGSDTISVGDHEARDTNDDGLYEDVDGDGETTHEDVNAFFENLESDGVQENSDAFDFDGNGEIGFADVLELLNRI</sequence>